<evidence type="ECO:0008006" key="3">
    <source>
        <dbReference type="Google" id="ProtNLM"/>
    </source>
</evidence>
<dbReference type="Proteomes" id="UP001428290">
    <property type="component" value="Unassembled WGS sequence"/>
</dbReference>
<accession>A0ABP9X629</accession>
<dbReference type="PANTHER" id="PTHR48098">
    <property type="entry name" value="ENTEROCHELIN ESTERASE-RELATED"/>
    <property type="match status" value="1"/>
</dbReference>
<dbReference type="SUPFAM" id="SSF53474">
    <property type="entry name" value="alpha/beta-Hydrolases"/>
    <property type="match status" value="1"/>
</dbReference>
<protein>
    <recommendedName>
        <fullName evidence="3">Esterase</fullName>
    </recommendedName>
</protein>
<sequence>MWLTLILFVVGLGLAFGLGVMVGRQRAIPTSTPLEATPLVNFEFKIPADTAPGDQLYLTGSFNQWRPNDPTYVLSRSADIAYGAWPFTHGLQLDFKLTRGSWSNVEKSLDGSEIPNRTGIAASGAQVKGTVAAWADRQRDAAKIYDERVERVDFFSHALGITRTFYIYLPIETRSDENLRVPSLYLFRGHEREWINKTEDGTRGGNRNVIDVYEELRRHDRIGPMVLIFPGMTSANDAIHSLGINLHSAKLAADLSLGTGLFEDFIYRDLIPYVETHYPVLFGGAHRSLDGFSLGGFISVNQALRHPNEWASVGAYDGLFFWDDPENAEIIAARDSVFERDLFDANFGVPRDHTFAAQHNPLTLLRIDGAQASKLQWLIEYGPESAEPNVNYYRGTRLDELLREVGAHNRLSGVVPNANHSWQMADEHMRRSLPYHYQQTQ</sequence>
<dbReference type="InterPro" id="IPR000801">
    <property type="entry name" value="Esterase-like"/>
</dbReference>
<dbReference type="InterPro" id="IPR013784">
    <property type="entry name" value="Carb-bd-like_fold"/>
</dbReference>
<name>A0ABP9X629_9CHLR</name>
<gene>
    <name evidence="1" type="ORF">Hgul01_04663</name>
</gene>
<dbReference type="Pfam" id="PF00756">
    <property type="entry name" value="Esterase"/>
    <property type="match status" value="1"/>
</dbReference>
<keyword evidence="2" id="KW-1185">Reference proteome</keyword>
<dbReference type="EMBL" id="BAABRU010000025">
    <property type="protein sequence ID" value="GAA5530840.1"/>
    <property type="molecule type" value="Genomic_DNA"/>
</dbReference>
<dbReference type="InterPro" id="IPR029058">
    <property type="entry name" value="AB_hydrolase_fold"/>
</dbReference>
<dbReference type="SUPFAM" id="SSF49452">
    <property type="entry name" value="Starch-binding domain-like"/>
    <property type="match status" value="1"/>
</dbReference>
<evidence type="ECO:0000313" key="2">
    <source>
        <dbReference type="Proteomes" id="UP001428290"/>
    </source>
</evidence>
<reference evidence="1 2" key="1">
    <citation type="submission" date="2024-02" db="EMBL/GenBank/DDBJ databases">
        <title>Herpetosiphon gulosus NBRC 112829.</title>
        <authorList>
            <person name="Ichikawa N."/>
            <person name="Katano-Makiyama Y."/>
            <person name="Hidaka K."/>
        </authorList>
    </citation>
    <scope>NUCLEOTIDE SEQUENCE [LARGE SCALE GENOMIC DNA]</scope>
    <source>
        <strain evidence="1 2">NBRC 112829</strain>
    </source>
</reference>
<evidence type="ECO:0000313" key="1">
    <source>
        <dbReference type="EMBL" id="GAA5530840.1"/>
    </source>
</evidence>
<dbReference type="RefSeq" id="WP_345724438.1">
    <property type="nucleotide sequence ID" value="NZ_BAABRU010000025.1"/>
</dbReference>
<organism evidence="1 2">
    <name type="scientific">Herpetosiphon gulosus</name>
    <dbReference type="NCBI Taxonomy" id="1973496"/>
    <lineage>
        <taxon>Bacteria</taxon>
        <taxon>Bacillati</taxon>
        <taxon>Chloroflexota</taxon>
        <taxon>Chloroflexia</taxon>
        <taxon>Herpetosiphonales</taxon>
        <taxon>Herpetosiphonaceae</taxon>
        <taxon>Herpetosiphon</taxon>
    </lineage>
</organism>
<proteinExistence type="predicted"/>
<dbReference type="Gene3D" id="3.40.50.1820">
    <property type="entry name" value="alpha/beta hydrolase"/>
    <property type="match status" value="1"/>
</dbReference>
<dbReference type="InterPro" id="IPR050583">
    <property type="entry name" value="Mycobacterial_A85_antigen"/>
</dbReference>
<comment type="caution">
    <text evidence="1">The sequence shown here is derived from an EMBL/GenBank/DDBJ whole genome shotgun (WGS) entry which is preliminary data.</text>
</comment>
<dbReference type="PANTHER" id="PTHR48098:SF1">
    <property type="entry name" value="DIACYLGLYCEROL ACYLTRANSFERASE_MYCOLYLTRANSFERASE AG85A"/>
    <property type="match status" value="1"/>
</dbReference>